<keyword evidence="2" id="KW-1185">Reference proteome</keyword>
<protein>
    <submittedName>
        <fullName evidence="1">Uncharacterized protein</fullName>
    </submittedName>
</protein>
<sequence length="59" mass="6905">MSSVASDIQLSSLWVWLGQPESSRFHLYNGFRGRIHPALNSSTEQVCEERWHTWEGDRE</sequence>
<dbReference type="Proteomes" id="UP000827986">
    <property type="component" value="Unassembled WGS sequence"/>
</dbReference>
<evidence type="ECO:0000313" key="2">
    <source>
        <dbReference type="Proteomes" id="UP000827986"/>
    </source>
</evidence>
<accession>A0A9D3XLH7</accession>
<dbReference type="EMBL" id="JAHDVG010000468">
    <property type="protein sequence ID" value="KAH1181280.1"/>
    <property type="molecule type" value="Genomic_DNA"/>
</dbReference>
<dbReference type="AlphaFoldDB" id="A0A9D3XLH7"/>
<evidence type="ECO:0000313" key="1">
    <source>
        <dbReference type="EMBL" id="KAH1181280.1"/>
    </source>
</evidence>
<organism evidence="1 2">
    <name type="scientific">Mauremys mutica</name>
    <name type="common">yellowpond turtle</name>
    <dbReference type="NCBI Taxonomy" id="74926"/>
    <lineage>
        <taxon>Eukaryota</taxon>
        <taxon>Metazoa</taxon>
        <taxon>Chordata</taxon>
        <taxon>Craniata</taxon>
        <taxon>Vertebrata</taxon>
        <taxon>Euteleostomi</taxon>
        <taxon>Archelosauria</taxon>
        <taxon>Testudinata</taxon>
        <taxon>Testudines</taxon>
        <taxon>Cryptodira</taxon>
        <taxon>Durocryptodira</taxon>
        <taxon>Testudinoidea</taxon>
        <taxon>Geoemydidae</taxon>
        <taxon>Geoemydinae</taxon>
        <taxon>Mauremys</taxon>
    </lineage>
</organism>
<comment type="caution">
    <text evidence="1">The sequence shown here is derived from an EMBL/GenBank/DDBJ whole genome shotgun (WGS) entry which is preliminary data.</text>
</comment>
<gene>
    <name evidence="1" type="ORF">KIL84_005006</name>
</gene>
<name>A0A9D3XLH7_9SAUR</name>
<proteinExistence type="predicted"/>
<feature type="non-terminal residue" evidence="1">
    <location>
        <position position="1"/>
    </location>
</feature>
<reference evidence="1" key="1">
    <citation type="submission" date="2021-09" db="EMBL/GenBank/DDBJ databases">
        <title>The genome of Mauremys mutica provides insights into the evolution of semi-aquatic lifestyle.</title>
        <authorList>
            <person name="Gong S."/>
            <person name="Gao Y."/>
        </authorList>
    </citation>
    <scope>NUCLEOTIDE SEQUENCE</scope>
    <source>
        <strain evidence="1">MM-2020</strain>
        <tissue evidence="1">Muscle</tissue>
    </source>
</reference>